<feature type="transmembrane region" description="Helical" evidence="12">
    <location>
        <begin position="151"/>
        <end position="172"/>
    </location>
</feature>
<keyword evidence="8 12" id="KW-0862">Zinc</keyword>
<evidence type="ECO:0000256" key="2">
    <source>
        <dbReference type="ARBA" id="ARBA00009779"/>
    </source>
</evidence>
<dbReference type="GO" id="GO:0006508">
    <property type="term" value="P:proteolysis"/>
    <property type="evidence" value="ECO:0007669"/>
    <property type="project" value="UniProtKB-KW"/>
</dbReference>
<evidence type="ECO:0000256" key="5">
    <source>
        <dbReference type="ARBA" id="ARBA00022692"/>
    </source>
</evidence>
<feature type="domain" description="Peptidase M48" evidence="13">
    <location>
        <begin position="76"/>
        <end position="286"/>
    </location>
</feature>
<protein>
    <recommendedName>
        <fullName evidence="12">Protease HtpX homolog</fullName>
        <ecNumber evidence="12">3.4.24.-</ecNumber>
    </recommendedName>
</protein>
<keyword evidence="9 12" id="KW-1133">Transmembrane helix</keyword>
<comment type="caution">
    <text evidence="14">The sequence shown here is derived from an EMBL/GenBank/DDBJ whole genome shotgun (WGS) entry which is preliminary data.</text>
</comment>
<dbReference type="RefSeq" id="WP_377482398.1">
    <property type="nucleotide sequence ID" value="NZ_JBHLTN010000018.1"/>
</dbReference>
<reference evidence="14 15" key="1">
    <citation type="submission" date="2024-09" db="EMBL/GenBank/DDBJ databases">
        <authorList>
            <person name="Sun Q."/>
            <person name="Mori K."/>
        </authorList>
    </citation>
    <scope>NUCLEOTIDE SEQUENCE [LARGE SCALE GENOMIC DNA]</scope>
    <source>
        <strain evidence="14 15">NCAIM B.02336</strain>
    </source>
</reference>
<feature type="transmembrane region" description="Helical" evidence="12">
    <location>
        <begin position="38"/>
        <end position="56"/>
    </location>
</feature>
<evidence type="ECO:0000313" key="15">
    <source>
        <dbReference type="Proteomes" id="UP001589834"/>
    </source>
</evidence>
<dbReference type="CDD" id="cd07335">
    <property type="entry name" value="M48B_HtpX_like"/>
    <property type="match status" value="1"/>
</dbReference>
<keyword evidence="6 12" id="KW-0479">Metal-binding</keyword>
<evidence type="ECO:0000256" key="10">
    <source>
        <dbReference type="ARBA" id="ARBA00023049"/>
    </source>
</evidence>
<comment type="cofactor">
    <cofactor evidence="12">
        <name>Zn(2+)</name>
        <dbReference type="ChEBI" id="CHEBI:29105"/>
    </cofactor>
    <text evidence="12">Binds 1 zinc ion per subunit.</text>
</comment>
<dbReference type="InterPro" id="IPR022919">
    <property type="entry name" value="Pept_M48_protease_HtpX"/>
</dbReference>
<evidence type="ECO:0000256" key="12">
    <source>
        <dbReference type="HAMAP-Rule" id="MF_00188"/>
    </source>
</evidence>
<dbReference type="HAMAP" id="MF_00188">
    <property type="entry name" value="Pept_M48_protease_HtpX"/>
    <property type="match status" value="1"/>
</dbReference>
<keyword evidence="15" id="KW-1185">Reference proteome</keyword>
<keyword evidence="3 12" id="KW-1003">Cell membrane</keyword>
<dbReference type="PANTHER" id="PTHR43221">
    <property type="entry name" value="PROTEASE HTPX"/>
    <property type="match status" value="1"/>
</dbReference>
<accession>A0ABV6PSB6</accession>
<sequence length="289" mass="30431">MKRIALFVLTNIAVMVVVGIVSSLLGVGRYTGTNTGQLMIFSLIVGFAGAIVSLLMSKTAAKMSMGVHIIQAPQNADEAWLVETVRGFADKAGIGMPEVGIYEGEPNAFATGAFKNSSLVAVSTGLLRGMTREEVEAVIGHEVAHVANGDMVTMALIQGVMNTFVVFASRVIGSLVDGFLRRGDDRSGPGVGYYITTVVLDILFGFLAGIVVAWFSRQREFRADAGSAQLTGSARNMIAALQRLGGMHAQGQDMPKNLAAMGIAGGIGQLFSTHPPMEQRIAALQALGR</sequence>
<comment type="similarity">
    <text evidence="2 12">Belongs to the peptidase M48B family.</text>
</comment>
<dbReference type="NCBIfam" id="NF003965">
    <property type="entry name" value="PRK05457.1"/>
    <property type="match status" value="1"/>
</dbReference>
<evidence type="ECO:0000256" key="3">
    <source>
        <dbReference type="ARBA" id="ARBA00022475"/>
    </source>
</evidence>
<evidence type="ECO:0000256" key="11">
    <source>
        <dbReference type="ARBA" id="ARBA00023136"/>
    </source>
</evidence>
<evidence type="ECO:0000313" key="14">
    <source>
        <dbReference type="EMBL" id="MFC0592710.1"/>
    </source>
</evidence>
<feature type="binding site" evidence="12">
    <location>
        <position position="220"/>
    </location>
    <ligand>
        <name>Zn(2+)</name>
        <dbReference type="ChEBI" id="CHEBI:29105"/>
        <note>catalytic</note>
    </ligand>
</feature>
<keyword evidence="11 12" id="KW-0472">Membrane</keyword>
<dbReference type="Proteomes" id="UP001589834">
    <property type="component" value="Unassembled WGS sequence"/>
</dbReference>
<keyword evidence="10 12" id="KW-0482">Metalloprotease</keyword>
<proteinExistence type="inferred from homology"/>
<evidence type="ECO:0000256" key="4">
    <source>
        <dbReference type="ARBA" id="ARBA00022670"/>
    </source>
</evidence>
<feature type="transmembrane region" description="Helical" evidence="12">
    <location>
        <begin position="7"/>
        <end position="26"/>
    </location>
</feature>
<feature type="active site" evidence="12">
    <location>
        <position position="142"/>
    </location>
</feature>
<comment type="subcellular location">
    <subcellularLocation>
        <location evidence="1 12">Cell membrane</location>
        <topology evidence="1 12">Multi-pass membrane protein</topology>
    </subcellularLocation>
</comment>
<dbReference type="EMBL" id="JBHLTN010000018">
    <property type="protein sequence ID" value="MFC0592710.1"/>
    <property type="molecule type" value="Genomic_DNA"/>
</dbReference>
<feature type="binding site" evidence="12">
    <location>
        <position position="141"/>
    </location>
    <ligand>
        <name>Zn(2+)</name>
        <dbReference type="ChEBI" id="CHEBI:29105"/>
        <note>catalytic</note>
    </ligand>
</feature>
<dbReference type="InterPro" id="IPR050083">
    <property type="entry name" value="HtpX_protease"/>
</dbReference>
<evidence type="ECO:0000256" key="7">
    <source>
        <dbReference type="ARBA" id="ARBA00022801"/>
    </source>
</evidence>
<dbReference type="Pfam" id="PF01435">
    <property type="entry name" value="Peptidase_M48"/>
    <property type="match status" value="1"/>
</dbReference>
<keyword evidence="7 12" id="KW-0378">Hydrolase</keyword>
<gene>
    <name evidence="12 14" type="primary">htpX</name>
    <name evidence="14" type="ORF">ACFFGG_09085</name>
</gene>
<evidence type="ECO:0000256" key="9">
    <source>
        <dbReference type="ARBA" id="ARBA00022989"/>
    </source>
</evidence>
<keyword evidence="5 12" id="KW-0812">Transmembrane</keyword>
<dbReference type="GO" id="GO:0008233">
    <property type="term" value="F:peptidase activity"/>
    <property type="evidence" value="ECO:0007669"/>
    <property type="project" value="UniProtKB-KW"/>
</dbReference>
<evidence type="ECO:0000256" key="8">
    <source>
        <dbReference type="ARBA" id="ARBA00022833"/>
    </source>
</evidence>
<dbReference type="InterPro" id="IPR001915">
    <property type="entry name" value="Peptidase_M48"/>
</dbReference>
<dbReference type="PANTHER" id="PTHR43221:SF1">
    <property type="entry name" value="PROTEASE HTPX"/>
    <property type="match status" value="1"/>
</dbReference>
<evidence type="ECO:0000256" key="6">
    <source>
        <dbReference type="ARBA" id="ARBA00022723"/>
    </source>
</evidence>
<feature type="binding site" evidence="12">
    <location>
        <position position="145"/>
    </location>
    <ligand>
        <name>Zn(2+)</name>
        <dbReference type="ChEBI" id="CHEBI:29105"/>
        <note>catalytic</note>
    </ligand>
</feature>
<feature type="transmembrane region" description="Helical" evidence="12">
    <location>
        <begin position="192"/>
        <end position="215"/>
    </location>
</feature>
<name>A0ABV6PSB6_9BURK</name>
<keyword evidence="4 12" id="KW-0645">Protease</keyword>
<evidence type="ECO:0000259" key="13">
    <source>
        <dbReference type="Pfam" id="PF01435"/>
    </source>
</evidence>
<dbReference type="EC" id="3.4.24.-" evidence="12"/>
<dbReference type="Gene3D" id="3.30.2010.10">
    <property type="entry name" value="Metalloproteases ('zincins'), catalytic domain"/>
    <property type="match status" value="1"/>
</dbReference>
<evidence type="ECO:0000256" key="1">
    <source>
        <dbReference type="ARBA" id="ARBA00004651"/>
    </source>
</evidence>
<organism evidence="14 15">
    <name type="scientific">Ottowia pentelensis</name>
    <dbReference type="NCBI Taxonomy" id="511108"/>
    <lineage>
        <taxon>Bacteria</taxon>
        <taxon>Pseudomonadati</taxon>
        <taxon>Pseudomonadota</taxon>
        <taxon>Betaproteobacteria</taxon>
        <taxon>Burkholderiales</taxon>
        <taxon>Comamonadaceae</taxon>
        <taxon>Ottowia</taxon>
    </lineage>
</organism>